<protein>
    <submittedName>
        <fullName evidence="1">2086_t:CDS:1</fullName>
    </submittedName>
</protein>
<feature type="non-terminal residue" evidence="1">
    <location>
        <position position="146"/>
    </location>
</feature>
<organism evidence="1 2">
    <name type="scientific">Dentiscutata heterogama</name>
    <dbReference type="NCBI Taxonomy" id="1316150"/>
    <lineage>
        <taxon>Eukaryota</taxon>
        <taxon>Fungi</taxon>
        <taxon>Fungi incertae sedis</taxon>
        <taxon>Mucoromycota</taxon>
        <taxon>Glomeromycotina</taxon>
        <taxon>Glomeromycetes</taxon>
        <taxon>Diversisporales</taxon>
        <taxon>Gigasporaceae</taxon>
        <taxon>Dentiscutata</taxon>
    </lineage>
</organism>
<reference evidence="1" key="1">
    <citation type="submission" date="2021-06" db="EMBL/GenBank/DDBJ databases">
        <authorList>
            <person name="Kallberg Y."/>
            <person name="Tangrot J."/>
            <person name="Rosling A."/>
        </authorList>
    </citation>
    <scope>NUCLEOTIDE SEQUENCE</scope>
    <source>
        <strain evidence="1">IL203A</strain>
    </source>
</reference>
<evidence type="ECO:0000313" key="2">
    <source>
        <dbReference type="Proteomes" id="UP000789702"/>
    </source>
</evidence>
<keyword evidence="2" id="KW-1185">Reference proteome</keyword>
<name>A0ACA9L5D6_9GLOM</name>
<proteinExistence type="predicted"/>
<comment type="caution">
    <text evidence="1">The sequence shown here is derived from an EMBL/GenBank/DDBJ whole genome shotgun (WGS) entry which is preliminary data.</text>
</comment>
<dbReference type="Proteomes" id="UP000789702">
    <property type="component" value="Unassembled WGS sequence"/>
</dbReference>
<gene>
    <name evidence="1" type="ORF">DHETER_LOCUS3495</name>
</gene>
<accession>A0ACA9L5D6</accession>
<dbReference type="EMBL" id="CAJVPU010003034">
    <property type="protein sequence ID" value="CAG8511813.1"/>
    <property type="molecule type" value="Genomic_DNA"/>
</dbReference>
<sequence length="146" mass="16068">MALRTIISGTVNDWHINIVDALKFYQTSSTGGAKRHPSYLVALVVFIFTDGLLSPGSTSSKCVRIEDYNESIESIDVFGSTVNNYTKSIGINSSCEVIQDDKIENKVKIENRQENVVRGGGKKEKDYIGHSLRSALRSHKSGTNVT</sequence>
<evidence type="ECO:0000313" key="1">
    <source>
        <dbReference type="EMBL" id="CAG8511813.1"/>
    </source>
</evidence>